<keyword evidence="1" id="KW-0378">Hydrolase</keyword>
<gene>
    <name evidence="5" type="ORF">DWV06_09815</name>
</gene>
<comment type="caution">
    <text evidence="5">The sequence shown here is derived from an EMBL/GenBank/DDBJ whole genome shotgun (WGS) entry which is preliminary data.</text>
</comment>
<dbReference type="Proteomes" id="UP000255036">
    <property type="component" value="Unassembled WGS sequence"/>
</dbReference>
<dbReference type="GO" id="GO:0009253">
    <property type="term" value="P:peptidoglycan catabolic process"/>
    <property type="evidence" value="ECO:0007669"/>
    <property type="project" value="InterPro"/>
</dbReference>
<accession>A0A371AUY1</accession>
<keyword evidence="2" id="KW-0961">Cell wall biogenesis/degradation</keyword>
<dbReference type="AlphaFoldDB" id="A0A371AUY1"/>
<evidence type="ECO:0000313" key="5">
    <source>
        <dbReference type="EMBL" id="RDU23342.1"/>
    </source>
</evidence>
<evidence type="ECO:0000256" key="3">
    <source>
        <dbReference type="SAM" id="MobiDB-lite"/>
    </source>
</evidence>
<keyword evidence="6" id="KW-1185">Reference proteome</keyword>
<dbReference type="GO" id="GO:0008745">
    <property type="term" value="F:N-acetylmuramoyl-L-alanine amidase activity"/>
    <property type="evidence" value="ECO:0007669"/>
    <property type="project" value="InterPro"/>
</dbReference>
<dbReference type="CDD" id="cd02696">
    <property type="entry name" value="MurNAc-LAA"/>
    <property type="match status" value="1"/>
</dbReference>
<feature type="domain" description="SH3b" evidence="4">
    <location>
        <begin position="107"/>
        <end position="169"/>
    </location>
</feature>
<dbReference type="PANTHER" id="PTHR30404:SF0">
    <property type="entry name" value="N-ACETYLMURAMOYL-L-ALANINE AMIDASE AMIC"/>
    <property type="match status" value="1"/>
</dbReference>
<dbReference type="Gene3D" id="2.30.30.40">
    <property type="entry name" value="SH3 Domains"/>
    <property type="match status" value="1"/>
</dbReference>
<dbReference type="PANTHER" id="PTHR30404">
    <property type="entry name" value="N-ACETYLMURAMOYL-L-ALANINE AMIDASE"/>
    <property type="match status" value="1"/>
</dbReference>
<sequence length="382" mass="41755">MKRLSKTLKGILFIFAVIILFTGCGKADKSDNNSEAKIQDEVQTREGTQTKEDIQTKDEKSSKIEETKEALNIKEAAAKKEKAKKEENKKTKVQKKEAEKKALKEVNETVYVTASSVNMRESSSVEAKVVQTLTKRTKLQRIGFSSEWSKVVLDGKEGYISSEFLTTEEPKAAGRVVAIDAGHQLHGNSEQEPIGPGASATKAKVTSGTSGCVTGLPEYKLNLTVSLKLKEELIKRGYEVVMIRETHEVNMSNQERAAVANDSGAEIFVRIHANSSNNSGVSGALTICPTANNPYISNLYTESKDLSSSVINNIVSSTGANNKGVLELDNMSGINWCKIPVTIVEMGFMSNPSEDQLLADDSYQNKMVQGISNGIDEYFESH</sequence>
<dbReference type="InterPro" id="IPR050695">
    <property type="entry name" value="N-acetylmuramoyl_amidase_3"/>
</dbReference>
<dbReference type="SMART" id="SM00287">
    <property type="entry name" value="SH3b"/>
    <property type="match status" value="1"/>
</dbReference>
<dbReference type="Pfam" id="PF01520">
    <property type="entry name" value="Amidase_3"/>
    <property type="match status" value="1"/>
</dbReference>
<dbReference type="Gene3D" id="3.40.630.40">
    <property type="entry name" value="Zn-dependent exopeptidases"/>
    <property type="match status" value="1"/>
</dbReference>
<evidence type="ECO:0000259" key="4">
    <source>
        <dbReference type="PROSITE" id="PS51781"/>
    </source>
</evidence>
<evidence type="ECO:0000256" key="1">
    <source>
        <dbReference type="ARBA" id="ARBA00022801"/>
    </source>
</evidence>
<evidence type="ECO:0000313" key="6">
    <source>
        <dbReference type="Proteomes" id="UP000255036"/>
    </source>
</evidence>
<dbReference type="GO" id="GO:0030288">
    <property type="term" value="C:outer membrane-bounded periplasmic space"/>
    <property type="evidence" value="ECO:0007669"/>
    <property type="project" value="TreeGrafter"/>
</dbReference>
<dbReference type="PROSITE" id="PS51781">
    <property type="entry name" value="SH3B"/>
    <property type="match status" value="1"/>
</dbReference>
<dbReference type="OrthoDB" id="43070at2"/>
<reference evidence="5 6" key="1">
    <citation type="submission" date="2018-07" db="EMBL/GenBank/DDBJ databases">
        <title>Anaerosacharophilus polymeroproducens gen. nov. sp. nov., an anaerobic bacterium isolated from salt field.</title>
        <authorList>
            <person name="Kim W."/>
            <person name="Yang S.-H."/>
            <person name="Oh J."/>
            <person name="Lee J.-H."/>
            <person name="Kwon K.K."/>
        </authorList>
    </citation>
    <scope>NUCLEOTIDE SEQUENCE [LARGE SCALE GENOMIC DNA]</scope>
    <source>
        <strain evidence="5 6">MCWD5</strain>
    </source>
</reference>
<proteinExistence type="predicted"/>
<organism evidence="5 6">
    <name type="scientific">Anaerosacchariphilus polymeriproducens</name>
    <dbReference type="NCBI Taxonomy" id="1812858"/>
    <lineage>
        <taxon>Bacteria</taxon>
        <taxon>Bacillati</taxon>
        <taxon>Bacillota</taxon>
        <taxon>Clostridia</taxon>
        <taxon>Lachnospirales</taxon>
        <taxon>Lachnospiraceae</taxon>
        <taxon>Anaerosacchariphilus</taxon>
    </lineage>
</organism>
<dbReference type="EMBL" id="QRCT01000028">
    <property type="protein sequence ID" value="RDU23342.1"/>
    <property type="molecule type" value="Genomic_DNA"/>
</dbReference>
<dbReference type="GO" id="GO:0071555">
    <property type="term" value="P:cell wall organization"/>
    <property type="evidence" value="ECO:0007669"/>
    <property type="project" value="UniProtKB-KW"/>
</dbReference>
<dbReference type="SMART" id="SM00646">
    <property type="entry name" value="Ami_3"/>
    <property type="match status" value="1"/>
</dbReference>
<protein>
    <recommendedName>
        <fullName evidence="4">SH3b domain-containing protein</fullName>
    </recommendedName>
</protein>
<name>A0A371AUY1_9FIRM</name>
<dbReference type="Pfam" id="PF08239">
    <property type="entry name" value="SH3_3"/>
    <property type="match status" value="1"/>
</dbReference>
<feature type="region of interest" description="Disordered" evidence="3">
    <location>
        <begin position="28"/>
        <end position="69"/>
    </location>
</feature>
<evidence type="ECO:0000256" key="2">
    <source>
        <dbReference type="ARBA" id="ARBA00023316"/>
    </source>
</evidence>
<dbReference type="RefSeq" id="WP_115482011.1">
    <property type="nucleotide sequence ID" value="NZ_QRCT01000028.1"/>
</dbReference>
<dbReference type="SUPFAM" id="SSF53187">
    <property type="entry name" value="Zn-dependent exopeptidases"/>
    <property type="match status" value="1"/>
</dbReference>
<dbReference type="InterPro" id="IPR003646">
    <property type="entry name" value="SH3-like_bac-type"/>
</dbReference>
<dbReference type="InterPro" id="IPR002508">
    <property type="entry name" value="MurNAc-LAA_cat"/>
</dbReference>
<dbReference type="PROSITE" id="PS51257">
    <property type="entry name" value="PROKAR_LIPOPROTEIN"/>
    <property type="match status" value="1"/>
</dbReference>